<dbReference type="GO" id="GO:0005874">
    <property type="term" value="C:microtubule"/>
    <property type="evidence" value="ECO:0007669"/>
    <property type="project" value="UniProtKB-KW"/>
</dbReference>
<evidence type="ECO:0000313" key="12">
    <source>
        <dbReference type="EMBL" id="KAF6376423.1"/>
    </source>
</evidence>
<evidence type="ECO:0000256" key="1">
    <source>
        <dbReference type="ARBA" id="ARBA00001946"/>
    </source>
</evidence>
<sequence>MFVELEPTVIDEVHTGTNASSSTPSSSSQVRKIDAANSHAHGCYTVGKEISDLVLDQTWKLVGQCTGLQGFLVFHSFGWGTGSGFTSLLMECLSVDCGKKSKLEFSVNPGPRLSTAVVEP</sequence>
<evidence type="ECO:0000256" key="4">
    <source>
        <dbReference type="ARBA" id="ARBA00022490"/>
    </source>
</evidence>
<name>A0A7J7ZQ82_RHIFE</name>
<dbReference type="GO" id="GO:0007017">
    <property type="term" value="P:microtubule-based process"/>
    <property type="evidence" value="ECO:0007669"/>
    <property type="project" value="InterPro"/>
</dbReference>
<dbReference type="Gene3D" id="3.40.50.1440">
    <property type="entry name" value="Tubulin/FtsZ, GTPase domain"/>
    <property type="match status" value="1"/>
</dbReference>
<evidence type="ECO:0000256" key="7">
    <source>
        <dbReference type="ARBA" id="ARBA00022801"/>
    </source>
</evidence>
<dbReference type="InterPro" id="IPR002452">
    <property type="entry name" value="Alpha_tubulin"/>
</dbReference>
<organism evidence="12 13">
    <name type="scientific">Rhinolophus ferrumequinum</name>
    <name type="common">Greater horseshoe bat</name>
    <dbReference type="NCBI Taxonomy" id="59479"/>
    <lineage>
        <taxon>Eukaryota</taxon>
        <taxon>Metazoa</taxon>
        <taxon>Chordata</taxon>
        <taxon>Craniata</taxon>
        <taxon>Vertebrata</taxon>
        <taxon>Euteleostomi</taxon>
        <taxon>Mammalia</taxon>
        <taxon>Eutheria</taxon>
        <taxon>Laurasiatheria</taxon>
        <taxon>Chiroptera</taxon>
        <taxon>Yinpterochiroptera</taxon>
        <taxon>Rhinolophoidea</taxon>
        <taxon>Rhinolophidae</taxon>
        <taxon>Rhinolophinae</taxon>
        <taxon>Rhinolophus</taxon>
    </lineage>
</organism>
<keyword evidence="7" id="KW-0378">Hydrolase</keyword>
<evidence type="ECO:0000256" key="8">
    <source>
        <dbReference type="ARBA" id="ARBA00023134"/>
    </source>
</evidence>
<gene>
    <name evidence="12" type="ORF">mRhiFer1_009614</name>
</gene>
<evidence type="ECO:0000256" key="5">
    <source>
        <dbReference type="ARBA" id="ARBA00022701"/>
    </source>
</evidence>
<dbReference type="PRINTS" id="PR01161">
    <property type="entry name" value="TUBULIN"/>
</dbReference>
<keyword evidence="6" id="KW-0547">Nucleotide-binding</keyword>
<evidence type="ECO:0000259" key="11">
    <source>
        <dbReference type="Pfam" id="PF00091"/>
    </source>
</evidence>
<evidence type="ECO:0000256" key="2">
    <source>
        <dbReference type="ARBA" id="ARBA00004245"/>
    </source>
</evidence>
<evidence type="ECO:0000256" key="10">
    <source>
        <dbReference type="ARBA" id="ARBA00049117"/>
    </source>
</evidence>
<protein>
    <recommendedName>
        <fullName evidence="11">Tubulin/FtsZ GTPase domain-containing protein</fullName>
    </recommendedName>
</protein>
<dbReference type="InterPro" id="IPR003008">
    <property type="entry name" value="Tubulin_FtsZ_GTPase"/>
</dbReference>
<comment type="catalytic activity">
    <reaction evidence="10">
        <text>GTP + H2O = GDP + phosphate + H(+)</text>
        <dbReference type="Rhea" id="RHEA:19669"/>
        <dbReference type="ChEBI" id="CHEBI:15377"/>
        <dbReference type="ChEBI" id="CHEBI:15378"/>
        <dbReference type="ChEBI" id="CHEBI:37565"/>
        <dbReference type="ChEBI" id="CHEBI:43474"/>
        <dbReference type="ChEBI" id="CHEBI:58189"/>
    </reaction>
    <physiologicalReaction direction="left-to-right" evidence="10">
        <dbReference type="Rhea" id="RHEA:19670"/>
    </physiologicalReaction>
</comment>
<comment type="cofactor">
    <cofactor evidence="1">
        <name>Mg(2+)</name>
        <dbReference type="ChEBI" id="CHEBI:18420"/>
    </cofactor>
</comment>
<keyword evidence="8" id="KW-0342">GTP-binding</keyword>
<dbReference type="GO" id="GO:0005525">
    <property type="term" value="F:GTP binding"/>
    <property type="evidence" value="ECO:0007669"/>
    <property type="project" value="UniProtKB-KW"/>
</dbReference>
<dbReference type="Pfam" id="PF00091">
    <property type="entry name" value="Tubulin"/>
    <property type="match status" value="1"/>
</dbReference>
<dbReference type="InterPro" id="IPR036525">
    <property type="entry name" value="Tubulin/FtsZ_GTPase_sf"/>
</dbReference>
<dbReference type="PRINTS" id="PR01162">
    <property type="entry name" value="ALPHATUBULIN"/>
</dbReference>
<comment type="caution">
    <text evidence="12">The sequence shown here is derived from an EMBL/GenBank/DDBJ whole genome shotgun (WGS) entry which is preliminary data.</text>
</comment>
<dbReference type="GO" id="GO:0016787">
    <property type="term" value="F:hydrolase activity"/>
    <property type="evidence" value="ECO:0007669"/>
    <property type="project" value="UniProtKB-KW"/>
</dbReference>
<keyword evidence="9" id="KW-0206">Cytoskeleton</keyword>
<proteinExistence type="inferred from homology"/>
<accession>A0A7J7ZQ82</accession>
<dbReference type="PANTHER" id="PTHR11588">
    <property type="entry name" value="TUBULIN"/>
    <property type="match status" value="1"/>
</dbReference>
<comment type="subcellular location">
    <subcellularLocation>
        <location evidence="2">Cytoplasm</location>
        <location evidence="2">Cytoskeleton</location>
    </subcellularLocation>
</comment>
<dbReference type="Proteomes" id="UP000585614">
    <property type="component" value="Unassembled WGS sequence"/>
</dbReference>
<evidence type="ECO:0000256" key="6">
    <source>
        <dbReference type="ARBA" id="ARBA00022741"/>
    </source>
</evidence>
<dbReference type="InterPro" id="IPR000217">
    <property type="entry name" value="Tubulin"/>
</dbReference>
<keyword evidence="5" id="KW-0493">Microtubule</keyword>
<reference evidence="12 13" key="1">
    <citation type="journal article" date="2020" name="Nature">
        <title>Six reference-quality genomes reveal evolution of bat adaptations.</title>
        <authorList>
            <person name="Jebb D."/>
            <person name="Huang Z."/>
            <person name="Pippel M."/>
            <person name="Hughes G.M."/>
            <person name="Lavrichenko K."/>
            <person name="Devanna P."/>
            <person name="Winkler S."/>
            <person name="Jermiin L.S."/>
            <person name="Skirmuntt E.C."/>
            <person name="Katzourakis A."/>
            <person name="Burkitt-Gray L."/>
            <person name="Ray D.A."/>
            <person name="Sullivan K.A.M."/>
            <person name="Roscito J.G."/>
            <person name="Kirilenko B.M."/>
            <person name="Davalos L.M."/>
            <person name="Corthals A.P."/>
            <person name="Power M.L."/>
            <person name="Jones G."/>
            <person name="Ransome R.D."/>
            <person name="Dechmann D.K.N."/>
            <person name="Locatelli A.G."/>
            <person name="Puechmaille S.J."/>
            <person name="Fedrigo O."/>
            <person name="Jarvis E.D."/>
            <person name="Hiller M."/>
            <person name="Vernes S.C."/>
            <person name="Myers E.W."/>
            <person name="Teeling E.C."/>
        </authorList>
    </citation>
    <scope>NUCLEOTIDE SEQUENCE [LARGE SCALE GENOMIC DNA]</scope>
    <source>
        <strain evidence="12">MRhiFer1</strain>
        <tissue evidence="12">Lung</tissue>
    </source>
</reference>
<dbReference type="EMBL" id="JACAGC010000003">
    <property type="protein sequence ID" value="KAF6376423.1"/>
    <property type="molecule type" value="Genomic_DNA"/>
</dbReference>
<evidence type="ECO:0000313" key="13">
    <source>
        <dbReference type="Proteomes" id="UP000585614"/>
    </source>
</evidence>
<comment type="similarity">
    <text evidence="3">Belongs to the tubulin family.</text>
</comment>
<evidence type="ECO:0000256" key="3">
    <source>
        <dbReference type="ARBA" id="ARBA00009636"/>
    </source>
</evidence>
<dbReference type="GO" id="GO:0005200">
    <property type="term" value="F:structural constituent of cytoskeleton"/>
    <property type="evidence" value="ECO:0007669"/>
    <property type="project" value="InterPro"/>
</dbReference>
<keyword evidence="4" id="KW-0963">Cytoplasm</keyword>
<dbReference type="AlphaFoldDB" id="A0A7J7ZQ82"/>
<feature type="domain" description="Tubulin/FtsZ GTPase" evidence="11">
    <location>
        <begin position="2"/>
        <end position="119"/>
    </location>
</feature>
<evidence type="ECO:0000256" key="9">
    <source>
        <dbReference type="ARBA" id="ARBA00023212"/>
    </source>
</evidence>
<dbReference type="SUPFAM" id="SSF52490">
    <property type="entry name" value="Tubulin nucleotide-binding domain-like"/>
    <property type="match status" value="1"/>
</dbReference>